<protein>
    <submittedName>
        <fullName evidence="2">Uncharacterized protein</fullName>
    </submittedName>
</protein>
<accession>A0ABD2SL65</accession>
<name>A0ABD2SL65_9SOLN</name>
<evidence type="ECO:0000313" key="3">
    <source>
        <dbReference type="Proteomes" id="UP001627284"/>
    </source>
</evidence>
<dbReference type="Proteomes" id="UP001627284">
    <property type="component" value="Unassembled WGS sequence"/>
</dbReference>
<proteinExistence type="predicted"/>
<dbReference type="EMBL" id="JBJKTR010000014">
    <property type="protein sequence ID" value="KAL3344565.1"/>
    <property type="molecule type" value="Genomic_DNA"/>
</dbReference>
<organism evidence="2 3">
    <name type="scientific">Solanum stoloniferum</name>
    <dbReference type="NCBI Taxonomy" id="62892"/>
    <lineage>
        <taxon>Eukaryota</taxon>
        <taxon>Viridiplantae</taxon>
        <taxon>Streptophyta</taxon>
        <taxon>Embryophyta</taxon>
        <taxon>Tracheophyta</taxon>
        <taxon>Spermatophyta</taxon>
        <taxon>Magnoliopsida</taxon>
        <taxon>eudicotyledons</taxon>
        <taxon>Gunneridae</taxon>
        <taxon>Pentapetalae</taxon>
        <taxon>asterids</taxon>
        <taxon>lamiids</taxon>
        <taxon>Solanales</taxon>
        <taxon>Solanaceae</taxon>
        <taxon>Solanoideae</taxon>
        <taxon>Solaneae</taxon>
        <taxon>Solanum</taxon>
    </lineage>
</organism>
<evidence type="ECO:0000313" key="2">
    <source>
        <dbReference type="EMBL" id="KAL3344565.1"/>
    </source>
</evidence>
<comment type="caution">
    <text evidence="2">The sequence shown here is derived from an EMBL/GenBank/DDBJ whole genome shotgun (WGS) entry which is preliminary data.</text>
</comment>
<sequence>TNRGGLYIPQHSSLFSLAVQSFQTTIKLLFLFPFLQFICIMGIMCSSYESTSVATAKLILHDGRLQEFSYPIKASFLLQNDPTIFICNSDEMDFGNVVCAVNAEEELQLGQLYFALPLSQLKHKLKAEEMAALAVKASSALNHSSSSGEKFIVFEKSGPNFSTKMVDDNNDRTPKGNGRRKKFTAKLSSINE</sequence>
<dbReference type="Pfam" id="PF14009">
    <property type="entry name" value="PADRE"/>
    <property type="match status" value="1"/>
</dbReference>
<dbReference type="PANTHER" id="PTHR33052">
    <property type="entry name" value="DUF4228 DOMAIN PROTEIN-RELATED"/>
    <property type="match status" value="1"/>
</dbReference>
<feature type="non-terminal residue" evidence="2">
    <location>
        <position position="1"/>
    </location>
</feature>
<reference evidence="2 3" key="1">
    <citation type="submission" date="2024-05" db="EMBL/GenBank/DDBJ databases">
        <title>De novo assembly of an allotetraploid wild potato.</title>
        <authorList>
            <person name="Hosaka A.J."/>
        </authorList>
    </citation>
    <scope>NUCLEOTIDE SEQUENCE [LARGE SCALE GENOMIC DNA]</scope>
    <source>
        <tissue evidence="2">Young leaves</tissue>
    </source>
</reference>
<keyword evidence="3" id="KW-1185">Reference proteome</keyword>
<feature type="region of interest" description="Disordered" evidence="1">
    <location>
        <begin position="159"/>
        <end position="192"/>
    </location>
</feature>
<dbReference type="AlphaFoldDB" id="A0ABD2SL65"/>
<gene>
    <name evidence="2" type="ORF">AABB24_023818</name>
</gene>
<dbReference type="InterPro" id="IPR025322">
    <property type="entry name" value="PADRE_dom"/>
</dbReference>
<feature type="compositionally biased region" description="Basic and acidic residues" evidence="1">
    <location>
        <begin position="165"/>
        <end position="174"/>
    </location>
</feature>
<evidence type="ECO:0000256" key="1">
    <source>
        <dbReference type="SAM" id="MobiDB-lite"/>
    </source>
</evidence>